<dbReference type="InterPro" id="IPR056823">
    <property type="entry name" value="TEN-like_YD-shell"/>
</dbReference>
<dbReference type="RefSeq" id="WP_354695368.1">
    <property type="nucleotide sequence ID" value="NZ_JAZHOG010000006.1"/>
</dbReference>
<dbReference type="InterPro" id="IPR011042">
    <property type="entry name" value="6-blade_b-propeller_TolB-like"/>
</dbReference>
<dbReference type="Gene3D" id="2.60.40.1120">
    <property type="entry name" value="Carboxypeptidase-like, regulatory domain"/>
    <property type="match status" value="1"/>
</dbReference>
<feature type="domain" description="Teneurin TTR-like" evidence="5">
    <location>
        <begin position="151"/>
        <end position="234"/>
    </location>
</feature>
<evidence type="ECO:0000256" key="3">
    <source>
        <dbReference type="ARBA" id="ARBA00023157"/>
    </source>
</evidence>
<dbReference type="InterPro" id="IPR008969">
    <property type="entry name" value="CarboxyPept-like_regulatory"/>
</dbReference>
<dbReference type="NCBIfam" id="TIGR03696">
    <property type="entry name" value="Rhs_assc_core"/>
    <property type="match status" value="1"/>
</dbReference>
<reference evidence="7 8" key="1">
    <citation type="submission" date="2024-02" db="EMBL/GenBank/DDBJ databases">
        <title>A novel Wenzhouxiangellaceae bacterium, isolated from coastal sediments.</title>
        <authorList>
            <person name="Du Z.-J."/>
            <person name="Ye Y.-Q."/>
            <person name="Zhang X.-Y."/>
        </authorList>
    </citation>
    <scope>NUCLEOTIDE SEQUENCE [LARGE SCALE GENOMIC DNA]</scope>
    <source>
        <strain evidence="7 8">CH-27</strain>
    </source>
</reference>
<dbReference type="Gene3D" id="2.180.10.10">
    <property type="entry name" value="RHS repeat-associated core"/>
    <property type="match status" value="4"/>
</dbReference>
<dbReference type="PANTHER" id="PTHR11219:SF69">
    <property type="entry name" value="TENEURIN-A"/>
    <property type="match status" value="1"/>
</dbReference>
<dbReference type="SUPFAM" id="SSF49464">
    <property type="entry name" value="Carboxypeptidase regulatory domain-like"/>
    <property type="match status" value="1"/>
</dbReference>
<dbReference type="SUPFAM" id="SSF49313">
    <property type="entry name" value="Cadherin-like"/>
    <property type="match status" value="1"/>
</dbReference>
<gene>
    <name evidence="7" type="ORF">V3330_10445</name>
</gene>
<dbReference type="Gene3D" id="2.120.10.30">
    <property type="entry name" value="TolB, C-terminal domain"/>
    <property type="match status" value="2"/>
</dbReference>
<dbReference type="Pfam" id="PF25023">
    <property type="entry name" value="TEN_YD-shell"/>
    <property type="match status" value="1"/>
</dbReference>
<name>A0AAW9R972_9GAMM</name>
<evidence type="ECO:0000259" key="6">
    <source>
        <dbReference type="Pfam" id="PF25023"/>
    </source>
</evidence>
<evidence type="ECO:0000256" key="1">
    <source>
        <dbReference type="ARBA" id="ARBA00022536"/>
    </source>
</evidence>
<dbReference type="InterPro" id="IPR056820">
    <property type="entry name" value="TEN_TTR-like"/>
</dbReference>
<organism evidence="7 8">
    <name type="scientific">Elongatibacter sediminis</name>
    <dbReference type="NCBI Taxonomy" id="3119006"/>
    <lineage>
        <taxon>Bacteria</taxon>
        <taxon>Pseudomonadati</taxon>
        <taxon>Pseudomonadota</taxon>
        <taxon>Gammaproteobacteria</taxon>
        <taxon>Chromatiales</taxon>
        <taxon>Wenzhouxiangellaceae</taxon>
        <taxon>Elongatibacter</taxon>
    </lineage>
</organism>
<dbReference type="InterPro" id="IPR006530">
    <property type="entry name" value="YD"/>
</dbReference>
<feature type="region of interest" description="Disordered" evidence="4">
    <location>
        <begin position="1491"/>
        <end position="1515"/>
    </location>
</feature>
<evidence type="ECO:0000256" key="2">
    <source>
        <dbReference type="ARBA" id="ARBA00022737"/>
    </source>
</evidence>
<protein>
    <submittedName>
        <fullName evidence="7">Ig domain-containing protein</fullName>
    </submittedName>
</protein>
<dbReference type="SUPFAM" id="SSF63829">
    <property type="entry name" value="Calcium-dependent phosphotriesterase"/>
    <property type="match status" value="1"/>
</dbReference>
<comment type="caution">
    <text evidence="7">The sequence shown here is derived from an EMBL/GenBank/DDBJ whole genome shotgun (WGS) entry which is preliminary data.</text>
</comment>
<dbReference type="GO" id="GO:0016020">
    <property type="term" value="C:membrane"/>
    <property type="evidence" value="ECO:0007669"/>
    <property type="project" value="InterPro"/>
</dbReference>
<dbReference type="Gene3D" id="2.60.40.10">
    <property type="entry name" value="Immunoglobulins"/>
    <property type="match status" value="1"/>
</dbReference>
<dbReference type="InterPro" id="IPR015919">
    <property type="entry name" value="Cadherin-like_sf"/>
</dbReference>
<dbReference type="Pfam" id="PF25020">
    <property type="entry name" value="TTR_TEN1-4"/>
    <property type="match status" value="1"/>
</dbReference>
<accession>A0AAW9R972</accession>
<evidence type="ECO:0000313" key="7">
    <source>
        <dbReference type="EMBL" id="MEJ8568045.1"/>
    </source>
</evidence>
<dbReference type="InterPro" id="IPR013783">
    <property type="entry name" value="Ig-like_fold"/>
</dbReference>
<keyword evidence="3" id="KW-1015">Disulfide bond</keyword>
<keyword evidence="1" id="KW-0245">EGF-like domain</keyword>
<evidence type="ECO:0000313" key="8">
    <source>
        <dbReference type="Proteomes" id="UP001359886"/>
    </source>
</evidence>
<evidence type="ECO:0000259" key="5">
    <source>
        <dbReference type="Pfam" id="PF25020"/>
    </source>
</evidence>
<dbReference type="PANTHER" id="PTHR11219">
    <property type="entry name" value="TENEURIN AND N-ACETYLGLUCOSAMINE-1-PHOSPHODIESTER ALPHA-N-ACETYLGLUCOSAMINIDASE"/>
    <property type="match status" value="1"/>
</dbReference>
<evidence type="ECO:0000256" key="4">
    <source>
        <dbReference type="SAM" id="MobiDB-lite"/>
    </source>
</evidence>
<keyword evidence="2" id="KW-0677">Repeat</keyword>
<dbReference type="NCBIfam" id="TIGR01643">
    <property type="entry name" value="YD_repeat_2x"/>
    <property type="match status" value="3"/>
</dbReference>
<proteinExistence type="predicted"/>
<dbReference type="EMBL" id="JAZHOG010000006">
    <property type="protein sequence ID" value="MEJ8568045.1"/>
    <property type="molecule type" value="Genomic_DNA"/>
</dbReference>
<dbReference type="Proteomes" id="UP001359886">
    <property type="component" value="Unassembled WGS sequence"/>
</dbReference>
<dbReference type="GO" id="GO:0005509">
    <property type="term" value="F:calcium ion binding"/>
    <property type="evidence" value="ECO:0007669"/>
    <property type="project" value="InterPro"/>
</dbReference>
<sequence>MLASLAAWGQDIVFVDGFESNQAPVIVSTPPTSAEIDSPYSYDVDASDANGDTLEYSLLQAPSGMDIDSATGEITWTPNEAGEFPVTIEVTDGNDGLDQQSWTITVASGGGPLPVPSDIDDTVATPFADSVEFLHNGPDAIQNDVQEGALEARRVAVARGTVLSRDGAPLGGTRVTALQQDQVGYTLTRSDGSYDLAVNGGGTVVIQFELNGYLTAQRHVELPWNQFRTLDTVRLVPLSSTVTTVNLSPTEAPVAPGDVEADADGQRQGVLLFQPGTTAEMELPDGSTQSLSSLDVRITEYTVGPNGPEAMPAELPPTSGYTYAAEFSVDEAIAAGAVRVHFEPDAVFYVDNFLDFPVGTAVPLGGYDRTAGQWEAAPDGLVLEIVGETDGMADVDLDGDGSPDDPASIGMTDQERTQLAVRYDPGTELWRAAVPHFSPWDCNWPFGPPDGALAPQPGHRPNRGGFVPGRDCPTFNFSRIECQSQIMREDILLAGTTQALHYRSDRAPNHVAGRSLQISIPDEDIPEIATSVRVTLEVAGKKESYTVLATGDVSLSLEWDGFDVYGRRIFGPQPYVVTIAFVYPASYSQASSGGASGGGGGGGGARSFFGQPGVTITGSLAREEIVLSRRYVGTFEGTHPDQAGLGDWSLTDHHTLATQNGSLLLGNGEMRRNADGLQDKIVRELDANRNFQSDETSAVPMPDGSILVGEKDGGDNGQVWRVQPDGTTSLFAGSSNSFASFGDGGLATIARLSSQPDHLTRLADGTVLIGQGSRVRAVDPAGIINTVTGVGSVPIEDNLDYVGPAIELDLGAINDIAAGPAGSYFIAANEVGSISDSIWQVTPDGTAMRIAGAIVGAGLTSGQAAIDAEIYADGIAIAPNGDIWFSDRFGHQVWRISGGIVERVIGSGVCTGDWLDEGLALDTELCQPQALAISSDGNVFVASAFACTQAGCGLNAYTQRLYLFDGERVEIIAGGFNLVEYVPGGFALGNRIGNLVGELHLTADGDLMYKGSTGQENVYLIRPLFGNIDELETPVPSEDGRYVYIFDRAGRHQRTFDTFLSRDVLTFGYDADGRLLSMTDVYGRTTTIARDAGGTATAVIGPDGHQTDLGFTDGELTQLVNPAGDTHTFTYDAAIGAVSAHTDPRGNTSTYEYTDLGRLALATNRGGGTLSLERTLLGLDGYEVAATRRGTDVTTYRLEQDGANLVKTVIDPTGATTVVYRRPDGITEGAFPDGTVATYRRGPDPRHGAIASRVVESHMETPGGISTTASLDVSVTYSDPHDLTSMTQWEETLTRDGRTTTTTYDVATRTKTWVTPEGRTGSIEYDEFGRVLNLNPPGGVAPVTYTYDGAGRVTSITKLNESVSLTYNAAGDLVSATNSEGETTSWTYDPAGRMLSATLPSSRSYSFTLDANGNRAEVTTPKGQIHTMTYDANDRLESYSLPTANPLILDIDGLGRREGLTYPDGTLRDDLFFDSLPTGAVLPDSQLTIGHAPEISGPGSTTQISHLSREPDTAPVQATDYVLDGRLITDMDVTGPAMATVAYTHAYPYRVTARTLNAEPSVAFGYDDDGLITGKGPFTFAREPATGLLDSVSDGTLDLQITLDSRANLASRVLSHSVTEIHDLTLVRDDRTRITSRTETLGGITTERHYSYDADGQLTAVQDGLANPVESFTWDDNGNRLTHTTAGGTENASYDSQDRLVSRAGIVYAYDGNGFLAGRGAEVFEYDADGVLRSATVGGVTVNYTHDFFGRRVARTDAGGTTMYVYGDQHHPFRVTASIAPDTTVSEYLYDDSGVLFAFRRGGAWYYVGTDAVGSPRVVVDAASGATVKVLEYSAFGELLSDTNPAFVLPVGYAGGLSDPVSDLLRFGLRDYEPAAGRFTGRDPLLLAGGTTNFYQYVDNDPINHRDLSGLLIKIGASAYSGLGGGVSVTISPNGIGFCIEGGVGVGGGVGIEQSELSQGGISAVAAVGLGPLGTGIEIPFDECFASGNPTVGWDGFSGTFEDVNDVVDDQIGGVFEQAANEVDDLPGRRGKLARSIANAFPKSVPSPKGLKPKLSGRAEASAFLRGCLPPLTW</sequence>
<feature type="domain" description="Teneurin-like YD-shell" evidence="6">
    <location>
        <begin position="1033"/>
        <end position="1903"/>
    </location>
</feature>
<dbReference type="InterPro" id="IPR051216">
    <property type="entry name" value="Teneurin"/>
</dbReference>
<keyword evidence="8" id="KW-1185">Reference proteome</keyword>
<dbReference type="InterPro" id="IPR022385">
    <property type="entry name" value="Rhs_assc_core"/>
</dbReference>
<dbReference type="Pfam" id="PF05345">
    <property type="entry name" value="He_PIG"/>
    <property type="match status" value="1"/>
</dbReference>